<dbReference type="InterPro" id="IPR041664">
    <property type="entry name" value="AAA_16"/>
</dbReference>
<dbReference type="SUPFAM" id="SSF52540">
    <property type="entry name" value="P-loop containing nucleoside triphosphate hydrolases"/>
    <property type="match status" value="1"/>
</dbReference>
<dbReference type="HOGENOM" id="CLU_006850_0_2_11"/>
<dbReference type="SMART" id="SM00421">
    <property type="entry name" value="HTH_LUXR"/>
    <property type="match status" value="1"/>
</dbReference>
<dbReference type="Proteomes" id="UP000019225">
    <property type="component" value="Chromosome"/>
</dbReference>
<dbReference type="eggNOG" id="COG2909">
    <property type="taxonomic scope" value="Bacteria"/>
</dbReference>
<proteinExistence type="predicted"/>
<accession>W5WHX0</accession>
<organism evidence="4 5">
    <name type="scientific">Kutzneria albida DSM 43870</name>
    <dbReference type="NCBI Taxonomy" id="1449976"/>
    <lineage>
        <taxon>Bacteria</taxon>
        <taxon>Bacillati</taxon>
        <taxon>Actinomycetota</taxon>
        <taxon>Actinomycetes</taxon>
        <taxon>Pseudonocardiales</taxon>
        <taxon>Pseudonocardiaceae</taxon>
        <taxon>Kutzneria</taxon>
    </lineage>
</organism>
<dbReference type="KEGG" id="kal:KALB_6993"/>
<dbReference type="GO" id="GO:0005524">
    <property type="term" value="F:ATP binding"/>
    <property type="evidence" value="ECO:0007669"/>
    <property type="project" value="UniProtKB-KW"/>
</dbReference>
<dbReference type="InterPro" id="IPR000792">
    <property type="entry name" value="Tscrpt_reg_LuxR_C"/>
</dbReference>
<dbReference type="SUPFAM" id="SSF48452">
    <property type="entry name" value="TPR-like"/>
    <property type="match status" value="1"/>
</dbReference>
<evidence type="ECO:0000313" key="5">
    <source>
        <dbReference type="Proteomes" id="UP000019225"/>
    </source>
</evidence>
<evidence type="ECO:0000259" key="3">
    <source>
        <dbReference type="PROSITE" id="PS50043"/>
    </source>
</evidence>
<dbReference type="CDD" id="cd06170">
    <property type="entry name" value="LuxR_C_like"/>
    <property type="match status" value="1"/>
</dbReference>
<name>W5WHX0_9PSEU</name>
<dbReference type="GO" id="GO:0006355">
    <property type="term" value="P:regulation of DNA-templated transcription"/>
    <property type="evidence" value="ECO:0007669"/>
    <property type="project" value="InterPro"/>
</dbReference>
<dbReference type="PANTHER" id="PTHR16305:SF35">
    <property type="entry name" value="TRANSCRIPTIONAL ACTIVATOR DOMAIN"/>
    <property type="match status" value="1"/>
</dbReference>
<keyword evidence="2" id="KW-0067">ATP-binding</keyword>
<dbReference type="InterPro" id="IPR011990">
    <property type="entry name" value="TPR-like_helical_dom_sf"/>
</dbReference>
<reference evidence="4 5" key="1">
    <citation type="journal article" date="2014" name="BMC Genomics">
        <title>Complete genome sequence of producer of the glycopeptide antibiotic Aculeximycin Kutzneria albida DSM 43870T, a representative of minor genus of Pseudonocardiaceae.</title>
        <authorList>
            <person name="Rebets Y."/>
            <person name="Tokovenko B."/>
            <person name="Lushchyk I."/>
            <person name="Ruckert C."/>
            <person name="Zaburannyi N."/>
            <person name="Bechthold A."/>
            <person name="Kalinowski J."/>
            <person name="Luzhetskyy A."/>
        </authorList>
    </citation>
    <scope>NUCLEOTIDE SEQUENCE [LARGE SCALE GENOMIC DNA]</scope>
    <source>
        <strain evidence="4">DSM 43870</strain>
    </source>
</reference>
<dbReference type="OrthoDB" id="5476461at2"/>
<dbReference type="Gene3D" id="1.25.40.10">
    <property type="entry name" value="Tetratricopeptide repeat domain"/>
    <property type="match status" value="1"/>
</dbReference>
<dbReference type="PATRIC" id="fig|1449976.3.peg.7023"/>
<dbReference type="GO" id="GO:0003677">
    <property type="term" value="F:DNA binding"/>
    <property type="evidence" value="ECO:0007669"/>
    <property type="project" value="InterPro"/>
</dbReference>
<dbReference type="Pfam" id="PF00196">
    <property type="entry name" value="GerE"/>
    <property type="match status" value="1"/>
</dbReference>
<dbReference type="GO" id="GO:0004016">
    <property type="term" value="F:adenylate cyclase activity"/>
    <property type="evidence" value="ECO:0007669"/>
    <property type="project" value="TreeGrafter"/>
</dbReference>
<protein>
    <recommendedName>
        <fullName evidence="3">HTH luxR-type domain-containing protein</fullName>
    </recommendedName>
</protein>
<dbReference type="AlphaFoldDB" id="W5WHX0"/>
<dbReference type="PRINTS" id="PR00038">
    <property type="entry name" value="HTHLUXR"/>
</dbReference>
<keyword evidence="5" id="KW-1185">Reference proteome</keyword>
<gene>
    <name evidence="4" type="ORF">KALB_6993</name>
</gene>
<keyword evidence="1" id="KW-0547">Nucleotide-binding</keyword>
<dbReference type="InterPro" id="IPR016032">
    <property type="entry name" value="Sig_transdc_resp-reg_C-effctor"/>
</dbReference>
<dbReference type="Pfam" id="PF13191">
    <property type="entry name" value="AAA_16"/>
    <property type="match status" value="1"/>
</dbReference>
<dbReference type="RefSeq" id="WP_025360206.1">
    <property type="nucleotide sequence ID" value="NZ_CP007155.1"/>
</dbReference>
<dbReference type="EMBL" id="CP007155">
    <property type="protein sequence ID" value="AHI00351.1"/>
    <property type="molecule type" value="Genomic_DNA"/>
</dbReference>
<dbReference type="PANTHER" id="PTHR16305">
    <property type="entry name" value="TESTICULAR SOLUBLE ADENYLYL CYCLASE"/>
    <property type="match status" value="1"/>
</dbReference>
<dbReference type="STRING" id="1449976.KALB_6993"/>
<sequence length="981" mass="105902">MQVVPRLGSGIPLVARSSERSRLRAAFARAQDGTASAALLSGDAGVGKTRLLTDLSEFAAQQGALVLTGRCVGAGSGLPYLPFADVLGQLRQQHPEALHSRPALARLLPALAAEPASPKTVGEEADLSQLQLFDAVLGLFDELAGQRCVVLALEDMHWADSSSRHLLHFLLSRLRSQRLLVLVTYRADELHRRHPLRAVLAELVRLTSVERVELNPFDQADTVSFVRALADEEVTDAAVLRIATRSEGNPFFAEELLASCLDCGEPAAMPTGLADVLLSRIERLSPTAQQVIRAASVGGRRVGYARLHTVADLPAPDLEEALREAVQHNVLQTVDSEGAYTFRHALLREAVYNDLLPGERVRLHLAYAKQLRGEPAMRGTAARLAYHYMESHSLPEALEFSTRAATEADDLGAPGEALHYTEQALKLWGAVDDPESHTGVGQLKLLHRASFHAISAGELERGIAYAREAVNAADAENKPEAYRRLSMALMNVDGREDKAAEVINEAWELVRDQPSSPQRAWVLAIKARARRAIGDYQTAREMAEQAVSDACAAGSRSAEADALITLAVMDERGGDVEEACGRLVVARDRAIEAGAHSVELRAWFNLGINRYEQGLIGEAGKVFGEGLRRAQEAGLSWGPFGFQLRVLLVVTRYVAGDWAGVAEAADLPRDPVATIATSIVAAATVVVDVGSGRFEQAQHLLERLRPEWPTDFQLPMFCTAASAELHSWRGRPDRALEAVREGLAAVEAMLPRATGGIRLSALGIGAAADLAQRARRRRDEQAERAALEVAEELLASGLAAAEGSHRSGRLGPEGRAWLARLHAEHSRLTGAGDPEAWRAVVDGFGYGHSYERALARWRLAAAMLAAKQDGAAQQLALARESAQRLGAAPLLSALNQLAKRARIPLEDNGMVPRDTVDPLTPRERSVLSLVALGRTNREVGAELFISEKTVSVHLSRIMAKLGAGRRAEAVAAAYDRGLLEP</sequence>
<dbReference type="PROSITE" id="PS00622">
    <property type="entry name" value="HTH_LUXR_1"/>
    <property type="match status" value="1"/>
</dbReference>
<evidence type="ECO:0000313" key="4">
    <source>
        <dbReference type="EMBL" id="AHI00351.1"/>
    </source>
</evidence>
<dbReference type="Gene3D" id="1.10.10.10">
    <property type="entry name" value="Winged helix-like DNA-binding domain superfamily/Winged helix DNA-binding domain"/>
    <property type="match status" value="1"/>
</dbReference>
<dbReference type="InterPro" id="IPR036388">
    <property type="entry name" value="WH-like_DNA-bd_sf"/>
</dbReference>
<dbReference type="InterPro" id="IPR027417">
    <property type="entry name" value="P-loop_NTPase"/>
</dbReference>
<dbReference type="PROSITE" id="PS50043">
    <property type="entry name" value="HTH_LUXR_2"/>
    <property type="match status" value="1"/>
</dbReference>
<feature type="domain" description="HTH luxR-type" evidence="3">
    <location>
        <begin position="912"/>
        <end position="977"/>
    </location>
</feature>
<dbReference type="GO" id="GO:0005737">
    <property type="term" value="C:cytoplasm"/>
    <property type="evidence" value="ECO:0007669"/>
    <property type="project" value="TreeGrafter"/>
</dbReference>
<dbReference type="SUPFAM" id="SSF46894">
    <property type="entry name" value="C-terminal effector domain of the bipartite response regulators"/>
    <property type="match status" value="1"/>
</dbReference>
<evidence type="ECO:0000256" key="2">
    <source>
        <dbReference type="ARBA" id="ARBA00022840"/>
    </source>
</evidence>
<evidence type="ECO:0000256" key="1">
    <source>
        <dbReference type="ARBA" id="ARBA00022741"/>
    </source>
</evidence>